<name>A0A8T2PIW3_9TELE</name>
<dbReference type="InterPro" id="IPR051569">
    <property type="entry name" value="SHANK"/>
</dbReference>
<keyword evidence="3" id="KW-1185">Reference proteome</keyword>
<organism evidence="2 3">
    <name type="scientific">Albula glossodonta</name>
    <name type="common">roundjaw bonefish</name>
    <dbReference type="NCBI Taxonomy" id="121402"/>
    <lineage>
        <taxon>Eukaryota</taxon>
        <taxon>Metazoa</taxon>
        <taxon>Chordata</taxon>
        <taxon>Craniata</taxon>
        <taxon>Vertebrata</taxon>
        <taxon>Euteleostomi</taxon>
        <taxon>Actinopterygii</taxon>
        <taxon>Neopterygii</taxon>
        <taxon>Teleostei</taxon>
        <taxon>Albuliformes</taxon>
        <taxon>Albulidae</taxon>
        <taxon>Albula</taxon>
    </lineage>
</organism>
<dbReference type="PANTHER" id="PTHR24135:SF17">
    <property type="entry name" value="SH3 AND MULTIPLE ANKYRIN REPEAT DOMAINS PROTEIN 2"/>
    <property type="match status" value="1"/>
</dbReference>
<evidence type="ECO:0000313" key="3">
    <source>
        <dbReference type="Proteomes" id="UP000824540"/>
    </source>
</evidence>
<feature type="compositionally biased region" description="Polar residues" evidence="1">
    <location>
        <begin position="1"/>
        <end position="13"/>
    </location>
</feature>
<evidence type="ECO:0000256" key="1">
    <source>
        <dbReference type="SAM" id="MobiDB-lite"/>
    </source>
</evidence>
<reference evidence="2" key="1">
    <citation type="thesis" date="2021" institute="BYU ScholarsArchive" country="Provo, UT, USA">
        <title>Applications of and Algorithms for Genome Assembly and Genomic Analyses with an Emphasis on Marine Teleosts.</title>
        <authorList>
            <person name="Pickett B.D."/>
        </authorList>
    </citation>
    <scope>NUCLEOTIDE SEQUENCE</scope>
    <source>
        <strain evidence="2">HI-2016</strain>
    </source>
</reference>
<dbReference type="InterPro" id="IPR036034">
    <property type="entry name" value="PDZ_sf"/>
</dbReference>
<dbReference type="PANTHER" id="PTHR24135">
    <property type="entry name" value="SH3 AND MULTIPLE ANKYRIN REPEAT DOMAINS PROTEIN"/>
    <property type="match status" value="1"/>
</dbReference>
<dbReference type="GO" id="GO:0045211">
    <property type="term" value="C:postsynaptic membrane"/>
    <property type="evidence" value="ECO:0007669"/>
    <property type="project" value="TreeGrafter"/>
</dbReference>
<dbReference type="OrthoDB" id="445896at2759"/>
<dbReference type="Proteomes" id="UP000824540">
    <property type="component" value="Unassembled WGS sequence"/>
</dbReference>
<dbReference type="GO" id="GO:0030160">
    <property type="term" value="F:synaptic receptor adaptor activity"/>
    <property type="evidence" value="ECO:0007669"/>
    <property type="project" value="TreeGrafter"/>
</dbReference>
<sequence>MKSKQLEIQNVGQKQEKTAGNGIILPPPPSFTNSTAAQHIVQLWVGSASACQAPYRHGLVSEALWLTLSLPLSYSLRQHGQALIRVSLNVNQDNVVKVGHRQVVNMIRQGGNQLVIKVVTVSRNMDPEDTALCGTATPQAGDGMADRPSPVMRKCVCAVPLARGACSPCQMTAALWTRFKAGGSPSPLSWLGSERRRREGGGLRRPELCLPSFPTSSAEAPCLSPSHLSLLLTPTSKEGTNYGFVHAFKIYDL</sequence>
<evidence type="ECO:0000313" key="2">
    <source>
        <dbReference type="EMBL" id="KAG9352130.1"/>
    </source>
</evidence>
<dbReference type="GO" id="GO:0035255">
    <property type="term" value="F:ionotropic glutamate receptor binding"/>
    <property type="evidence" value="ECO:0007669"/>
    <property type="project" value="TreeGrafter"/>
</dbReference>
<dbReference type="GO" id="GO:0043197">
    <property type="term" value="C:dendritic spine"/>
    <property type="evidence" value="ECO:0007669"/>
    <property type="project" value="TreeGrafter"/>
</dbReference>
<feature type="region of interest" description="Disordered" evidence="1">
    <location>
        <begin position="1"/>
        <end position="22"/>
    </location>
</feature>
<dbReference type="GO" id="GO:0014069">
    <property type="term" value="C:postsynaptic density"/>
    <property type="evidence" value="ECO:0007669"/>
    <property type="project" value="TreeGrafter"/>
</dbReference>
<protein>
    <submittedName>
        <fullName evidence="2">Uncharacterized protein</fullName>
    </submittedName>
</protein>
<dbReference type="AlphaFoldDB" id="A0A8T2PIW3"/>
<dbReference type="EMBL" id="JAFBMS010000005">
    <property type="protein sequence ID" value="KAG9352130.1"/>
    <property type="molecule type" value="Genomic_DNA"/>
</dbReference>
<accession>A0A8T2PIW3</accession>
<comment type="caution">
    <text evidence="2">The sequence shown here is derived from an EMBL/GenBank/DDBJ whole genome shotgun (WGS) entry which is preliminary data.</text>
</comment>
<gene>
    <name evidence="2" type="ORF">JZ751_020543</name>
</gene>
<dbReference type="Gene3D" id="2.30.42.10">
    <property type="match status" value="1"/>
</dbReference>
<proteinExistence type="predicted"/>